<feature type="region of interest" description="Disordered" evidence="2">
    <location>
        <begin position="624"/>
        <end position="680"/>
    </location>
</feature>
<reference evidence="3 4" key="1">
    <citation type="journal article" date="2020" name="IScience">
        <title>Genome Sequencing of the Endangered Kingdonia uniflora (Circaeasteraceae, Ranunculales) Reveals Potential Mechanisms of Evolutionary Specialization.</title>
        <authorList>
            <person name="Sun Y."/>
            <person name="Deng T."/>
            <person name="Zhang A."/>
            <person name="Moore M.J."/>
            <person name="Landis J.B."/>
            <person name="Lin N."/>
            <person name="Zhang H."/>
            <person name="Zhang X."/>
            <person name="Huang J."/>
            <person name="Zhang X."/>
            <person name="Sun H."/>
            <person name="Wang H."/>
        </authorList>
    </citation>
    <scope>NUCLEOTIDE SEQUENCE [LARGE SCALE GENOMIC DNA]</scope>
    <source>
        <strain evidence="3">TB1705</strain>
        <tissue evidence="3">Leaf</tissue>
    </source>
</reference>
<evidence type="ECO:0000256" key="2">
    <source>
        <dbReference type="SAM" id="MobiDB-lite"/>
    </source>
</evidence>
<evidence type="ECO:0000313" key="4">
    <source>
        <dbReference type="Proteomes" id="UP000541444"/>
    </source>
</evidence>
<evidence type="ECO:0000256" key="1">
    <source>
        <dbReference type="SAM" id="Coils"/>
    </source>
</evidence>
<feature type="compositionally biased region" description="Polar residues" evidence="2">
    <location>
        <begin position="351"/>
        <end position="364"/>
    </location>
</feature>
<dbReference type="OrthoDB" id="657513at2759"/>
<evidence type="ECO:0000313" key="3">
    <source>
        <dbReference type="EMBL" id="KAF6150110.1"/>
    </source>
</evidence>
<accession>A0A7J7M5M4</accession>
<keyword evidence="1" id="KW-0175">Coiled coil</keyword>
<feature type="coiled-coil region" evidence="1">
    <location>
        <begin position="30"/>
        <end position="78"/>
    </location>
</feature>
<name>A0A7J7M5M4_9MAGN</name>
<comment type="caution">
    <text evidence="3">The sequence shown here is derived from an EMBL/GenBank/DDBJ whole genome shotgun (WGS) entry which is preliminary data.</text>
</comment>
<feature type="region of interest" description="Disordered" evidence="2">
    <location>
        <begin position="342"/>
        <end position="385"/>
    </location>
</feature>
<dbReference type="PANTHER" id="PTHR34778:SF2">
    <property type="entry name" value="OS02G0580700 PROTEIN"/>
    <property type="match status" value="1"/>
</dbReference>
<sequence length="696" mass="79212">MPVMGLYRYMILSGDENVGNTYECFHLLQISEAEIASSSQRKKIEELEDQLYEAEEIVTDLRAQLKIVEYELDRMKKSEVQYLNEEVQNGCADKINTSKSTLWPVLDTGPILISSSDSEDTHSNQRYVDDNYCVSTNTIHTEPLDEYAVNSDFDSLLMRCKEPDLYRNGCTQRIRAIERNSLSMEMRLPEQSDDQWSNIKSDITIRDTSLKDVNMGFAEKKPTEVEELLQKDFICDKVEASSLSQKMPLPEQNKYQDSHMKCELTIKEASPMDVNMGLAEKTPTEVEELMQGNVRCEKVEPNLLMRNMPLLEQTAGQHSNIKFNLTIREDMRPTEVEELMQKDVSCETDEPNSLSRGMSLPMQTDDQHSDIKSEVTIRESSPKDVDLDVAEKKSTEVEELVQKDVSCEKVEPNSLSRGMPLPEQTNDQHSDIKSELTIREASPRDIDMCLEVEKPSEVEELLQKDNYRKSEPAKFIRRFSSRIKKSLYTNAKVVLRNDQMTEVCELSTLSHCNTYPGLNNSCEDFSRIIEEEVNKNSDSHSNDAILEVTRAARAKNSGNEDKLIKQDSKVAESSVVPVCKINLDIIDVSLINSGLKDEETCEVANGAPTEVANDSPLKYTFRRKRKKDSLSCSDENGSPEKETPPKRKLIENQSVSSESHKPTLIVESSRDTRRLTQVARQETNASTWLSSFYMVS</sequence>
<proteinExistence type="predicted"/>
<dbReference type="Proteomes" id="UP000541444">
    <property type="component" value="Unassembled WGS sequence"/>
</dbReference>
<protein>
    <submittedName>
        <fullName evidence="3">Uncharacterized protein</fullName>
    </submittedName>
</protein>
<feature type="compositionally biased region" description="Basic and acidic residues" evidence="2">
    <location>
        <begin position="638"/>
        <end position="650"/>
    </location>
</feature>
<dbReference type="AlphaFoldDB" id="A0A7J7M5M4"/>
<dbReference type="EMBL" id="JACGCM010001761">
    <property type="protein sequence ID" value="KAF6150110.1"/>
    <property type="molecule type" value="Genomic_DNA"/>
</dbReference>
<gene>
    <name evidence="3" type="ORF">GIB67_035720</name>
</gene>
<keyword evidence="4" id="KW-1185">Reference proteome</keyword>
<dbReference type="PANTHER" id="PTHR34778">
    <property type="entry name" value="OS02G0580700 PROTEIN"/>
    <property type="match status" value="1"/>
</dbReference>
<organism evidence="3 4">
    <name type="scientific">Kingdonia uniflora</name>
    <dbReference type="NCBI Taxonomy" id="39325"/>
    <lineage>
        <taxon>Eukaryota</taxon>
        <taxon>Viridiplantae</taxon>
        <taxon>Streptophyta</taxon>
        <taxon>Embryophyta</taxon>
        <taxon>Tracheophyta</taxon>
        <taxon>Spermatophyta</taxon>
        <taxon>Magnoliopsida</taxon>
        <taxon>Ranunculales</taxon>
        <taxon>Circaeasteraceae</taxon>
        <taxon>Kingdonia</taxon>
    </lineage>
</organism>
<feature type="region of interest" description="Disordered" evidence="2">
    <location>
        <begin position="408"/>
        <end position="432"/>
    </location>
</feature>
<feature type="compositionally biased region" description="Basic and acidic residues" evidence="2">
    <location>
        <begin position="365"/>
        <end position="385"/>
    </location>
</feature>